<evidence type="ECO:0000313" key="3">
    <source>
        <dbReference type="Proteomes" id="UP000447434"/>
    </source>
</evidence>
<dbReference type="OrthoDB" id="1936256at2759"/>
<comment type="caution">
    <text evidence="2">The sequence shown here is derived from an EMBL/GenBank/DDBJ whole genome shotgun (WGS) entry which is preliminary data.</text>
</comment>
<dbReference type="AlphaFoldDB" id="A0A6A4NTA7"/>
<reference evidence="3" key="1">
    <citation type="journal article" date="2020" name="Nat. Commun.">
        <title>Genome sequence of the cluster root forming white lupin.</title>
        <authorList>
            <person name="Hufnagel B."/>
            <person name="Marques A."/>
            <person name="Soriano A."/>
            <person name="Marques L."/>
            <person name="Divol F."/>
            <person name="Doumas P."/>
            <person name="Sallet E."/>
            <person name="Mancinotti D."/>
            <person name="Carrere S."/>
            <person name="Marande W."/>
            <person name="Arribat S."/>
            <person name="Keller J."/>
            <person name="Huneau C."/>
            <person name="Blein T."/>
            <person name="Aime D."/>
            <person name="Laguerre M."/>
            <person name="Taylor J."/>
            <person name="Schubert V."/>
            <person name="Nelson M."/>
            <person name="Geu-Flores F."/>
            <person name="Crespi M."/>
            <person name="Gallardo-Guerrero K."/>
            <person name="Delaux P.-M."/>
            <person name="Salse J."/>
            <person name="Berges H."/>
            <person name="Guyot R."/>
            <person name="Gouzy J."/>
            <person name="Peret B."/>
        </authorList>
    </citation>
    <scope>NUCLEOTIDE SEQUENCE [LARGE SCALE GENOMIC DNA]</scope>
    <source>
        <strain evidence="3">cv. Amiga</strain>
    </source>
</reference>
<sequence length="248" mass="27616">MVGMGFTDLSDTDESLIDQIISEAKDASVLEQISAINCSSFSDSVLPTHLESRFHQLKSFPLTKPHSFSTTHFTTPLNGNHKSPDFSPSIEDPNENTQNGLEAKAKSKLGSDESSNFSLFKSNPDEEECKKQKPESGSLSSPLSISNSSMSSPSPPRKFGCFWCSPKKDSSSSKKKKKKSKENWWDKSDDEFLSELGSFSSKEQKKILKKAMKEEQKVSLEAEKIVQWAKHASARMNVLDIDDELSDH</sequence>
<organism evidence="2 3">
    <name type="scientific">Lupinus albus</name>
    <name type="common">White lupine</name>
    <name type="synonym">Lupinus termis</name>
    <dbReference type="NCBI Taxonomy" id="3870"/>
    <lineage>
        <taxon>Eukaryota</taxon>
        <taxon>Viridiplantae</taxon>
        <taxon>Streptophyta</taxon>
        <taxon>Embryophyta</taxon>
        <taxon>Tracheophyta</taxon>
        <taxon>Spermatophyta</taxon>
        <taxon>Magnoliopsida</taxon>
        <taxon>eudicotyledons</taxon>
        <taxon>Gunneridae</taxon>
        <taxon>Pentapetalae</taxon>
        <taxon>rosids</taxon>
        <taxon>fabids</taxon>
        <taxon>Fabales</taxon>
        <taxon>Fabaceae</taxon>
        <taxon>Papilionoideae</taxon>
        <taxon>50 kb inversion clade</taxon>
        <taxon>genistoids sensu lato</taxon>
        <taxon>core genistoids</taxon>
        <taxon>Genisteae</taxon>
        <taxon>Lupinus</taxon>
    </lineage>
</organism>
<name>A0A6A4NTA7_LUPAL</name>
<accession>A0A6A4NTA7</accession>
<proteinExistence type="predicted"/>
<keyword evidence="3" id="KW-1185">Reference proteome</keyword>
<feature type="region of interest" description="Disordered" evidence="1">
    <location>
        <begin position="71"/>
        <end position="156"/>
    </location>
</feature>
<dbReference type="PANTHER" id="PTHR35692">
    <property type="entry name" value="F26F24.11"/>
    <property type="match status" value="1"/>
</dbReference>
<feature type="region of interest" description="Disordered" evidence="1">
    <location>
        <begin position="165"/>
        <end position="184"/>
    </location>
</feature>
<evidence type="ECO:0000256" key="1">
    <source>
        <dbReference type="SAM" id="MobiDB-lite"/>
    </source>
</evidence>
<dbReference type="EMBL" id="WOCE01000016">
    <property type="protein sequence ID" value="KAE9596866.1"/>
    <property type="molecule type" value="Genomic_DNA"/>
</dbReference>
<protein>
    <submittedName>
        <fullName evidence="2">Uncharacterized protein</fullName>
    </submittedName>
</protein>
<feature type="compositionally biased region" description="Low complexity" evidence="1">
    <location>
        <begin position="135"/>
        <end position="152"/>
    </location>
</feature>
<feature type="compositionally biased region" description="Polar residues" evidence="1">
    <location>
        <begin position="112"/>
        <end position="121"/>
    </location>
</feature>
<gene>
    <name evidence="2" type="ORF">Lalb_Chr16g0380581</name>
</gene>
<feature type="compositionally biased region" description="Polar residues" evidence="1">
    <location>
        <begin position="71"/>
        <end position="81"/>
    </location>
</feature>
<evidence type="ECO:0000313" key="2">
    <source>
        <dbReference type="EMBL" id="KAE9596866.1"/>
    </source>
</evidence>
<dbReference type="PANTHER" id="PTHR35692:SF1">
    <property type="entry name" value="F26F24.11"/>
    <property type="match status" value="1"/>
</dbReference>
<dbReference type="Proteomes" id="UP000447434">
    <property type="component" value="Chromosome 16"/>
</dbReference>